<keyword evidence="3" id="KW-1185">Reference proteome</keyword>
<gene>
    <name evidence="2" type="ORF">DAPPUDRAFT_104732</name>
</gene>
<dbReference type="KEGG" id="dpx:DAPPUDRAFT_104732"/>
<feature type="compositionally biased region" description="Polar residues" evidence="1">
    <location>
        <begin position="230"/>
        <end position="244"/>
    </location>
</feature>
<evidence type="ECO:0000256" key="1">
    <source>
        <dbReference type="SAM" id="MobiDB-lite"/>
    </source>
</evidence>
<evidence type="ECO:0000313" key="3">
    <source>
        <dbReference type="Proteomes" id="UP000000305"/>
    </source>
</evidence>
<dbReference type="AlphaFoldDB" id="E9GN65"/>
<reference evidence="2 3" key="1">
    <citation type="journal article" date="2011" name="Science">
        <title>The ecoresponsive genome of Daphnia pulex.</title>
        <authorList>
            <person name="Colbourne J.K."/>
            <person name="Pfrender M.E."/>
            <person name="Gilbert D."/>
            <person name="Thomas W.K."/>
            <person name="Tucker A."/>
            <person name="Oakley T.H."/>
            <person name="Tokishita S."/>
            <person name="Aerts A."/>
            <person name="Arnold G.J."/>
            <person name="Basu M.K."/>
            <person name="Bauer D.J."/>
            <person name="Caceres C.E."/>
            <person name="Carmel L."/>
            <person name="Casola C."/>
            <person name="Choi J.H."/>
            <person name="Detter J.C."/>
            <person name="Dong Q."/>
            <person name="Dusheyko S."/>
            <person name="Eads B.D."/>
            <person name="Frohlich T."/>
            <person name="Geiler-Samerotte K.A."/>
            <person name="Gerlach D."/>
            <person name="Hatcher P."/>
            <person name="Jogdeo S."/>
            <person name="Krijgsveld J."/>
            <person name="Kriventseva E.V."/>
            <person name="Kultz D."/>
            <person name="Laforsch C."/>
            <person name="Lindquist E."/>
            <person name="Lopez J."/>
            <person name="Manak J.R."/>
            <person name="Muller J."/>
            <person name="Pangilinan J."/>
            <person name="Patwardhan R.P."/>
            <person name="Pitluck S."/>
            <person name="Pritham E.J."/>
            <person name="Rechtsteiner A."/>
            <person name="Rho M."/>
            <person name="Rogozin I.B."/>
            <person name="Sakarya O."/>
            <person name="Salamov A."/>
            <person name="Schaack S."/>
            <person name="Shapiro H."/>
            <person name="Shiga Y."/>
            <person name="Skalitzky C."/>
            <person name="Smith Z."/>
            <person name="Souvorov A."/>
            <person name="Sung W."/>
            <person name="Tang Z."/>
            <person name="Tsuchiya D."/>
            <person name="Tu H."/>
            <person name="Vos H."/>
            <person name="Wang M."/>
            <person name="Wolf Y.I."/>
            <person name="Yamagata H."/>
            <person name="Yamada T."/>
            <person name="Ye Y."/>
            <person name="Shaw J.R."/>
            <person name="Andrews J."/>
            <person name="Crease T.J."/>
            <person name="Tang H."/>
            <person name="Lucas S.M."/>
            <person name="Robertson H.M."/>
            <person name="Bork P."/>
            <person name="Koonin E.V."/>
            <person name="Zdobnov E.M."/>
            <person name="Grigoriev I.V."/>
            <person name="Lynch M."/>
            <person name="Boore J.L."/>
        </authorList>
    </citation>
    <scope>NUCLEOTIDE SEQUENCE [LARGE SCALE GENOMIC DNA]</scope>
</reference>
<protein>
    <submittedName>
        <fullName evidence="2">Uncharacterized protein</fullName>
    </submittedName>
</protein>
<name>E9GN65_DAPPU</name>
<feature type="compositionally biased region" description="Low complexity" evidence="1">
    <location>
        <begin position="195"/>
        <end position="205"/>
    </location>
</feature>
<sequence>MMVLARLMKKGSLLSLKRQSISKSLEEVDEFDEEDEHFALEPLYHNSGVSAEAQSTPSRGGRTIRFSLESSSVDDHQSTQSTISSFSQKMAKRPTIPDTWWISYYLQKRSDVPPPRIVLRSDKHDYRNPDSHYSDEIVESLRQKLLEDTEELDLQHRLNPFLSKDFLETLQSFGLFPEPEDEEEEDRDIVEGEQPEGAAAAADVAAEGDHAEEKAEDGKAEGMRRRTRSDASNVVRSATPSLRASSDEDLKSKTPNLLTVPVEKRGNSMEDNVHRPAGTMSRRTSIISNAAQHILNSRRRLSQKRVRRWTITAISLRSLHRIAKRIPVKKTPHSL</sequence>
<dbReference type="HOGENOM" id="CLU_829661_0_0_1"/>
<evidence type="ECO:0000313" key="2">
    <source>
        <dbReference type="EMBL" id="EFX79087.1"/>
    </source>
</evidence>
<accession>E9GN65</accession>
<dbReference type="InParanoid" id="E9GN65"/>
<dbReference type="EMBL" id="GL732554">
    <property type="protein sequence ID" value="EFX79087.1"/>
    <property type="molecule type" value="Genomic_DNA"/>
</dbReference>
<proteinExistence type="predicted"/>
<feature type="region of interest" description="Disordered" evidence="1">
    <location>
        <begin position="195"/>
        <end position="252"/>
    </location>
</feature>
<feature type="compositionally biased region" description="Basic and acidic residues" evidence="1">
    <location>
        <begin position="207"/>
        <end position="224"/>
    </location>
</feature>
<organism evidence="2 3">
    <name type="scientific">Daphnia pulex</name>
    <name type="common">Water flea</name>
    <dbReference type="NCBI Taxonomy" id="6669"/>
    <lineage>
        <taxon>Eukaryota</taxon>
        <taxon>Metazoa</taxon>
        <taxon>Ecdysozoa</taxon>
        <taxon>Arthropoda</taxon>
        <taxon>Crustacea</taxon>
        <taxon>Branchiopoda</taxon>
        <taxon>Diplostraca</taxon>
        <taxon>Cladocera</taxon>
        <taxon>Anomopoda</taxon>
        <taxon>Daphniidae</taxon>
        <taxon>Daphnia</taxon>
    </lineage>
</organism>
<dbReference type="Proteomes" id="UP000000305">
    <property type="component" value="Unassembled WGS sequence"/>
</dbReference>